<dbReference type="SMART" id="SM00493">
    <property type="entry name" value="TOPRIM"/>
    <property type="match status" value="1"/>
</dbReference>
<accession>A0A3G5ADX0</accession>
<keyword evidence="5" id="KW-0460">Magnesium</keyword>
<evidence type="ECO:0000256" key="9">
    <source>
        <dbReference type="SAM" id="MobiDB-lite"/>
    </source>
</evidence>
<dbReference type="InterPro" id="IPR013824">
    <property type="entry name" value="Topo_IA_cen_sub1"/>
</dbReference>
<dbReference type="EMBL" id="MK072423">
    <property type="protein sequence ID" value="AYV84814.1"/>
    <property type="molecule type" value="Genomic_DNA"/>
</dbReference>
<dbReference type="InterPro" id="IPR005733">
    <property type="entry name" value="TopoI_bac-type"/>
</dbReference>
<dbReference type="GO" id="GO:0046872">
    <property type="term" value="F:metal ion binding"/>
    <property type="evidence" value="ECO:0007669"/>
    <property type="project" value="UniProtKB-KW"/>
</dbReference>
<dbReference type="InterPro" id="IPR006171">
    <property type="entry name" value="TOPRIM_dom"/>
</dbReference>
<dbReference type="Pfam" id="PF01131">
    <property type="entry name" value="Topoisom_bac"/>
    <property type="match status" value="2"/>
</dbReference>
<feature type="domain" description="Toprim" evidence="10">
    <location>
        <begin position="1"/>
        <end position="104"/>
    </location>
</feature>
<evidence type="ECO:0000259" key="10">
    <source>
        <dbReference type="PROSITE" id="PS50880"/>
    </source>
</evidence>
<dbReference type="HAMAP" id="MF_00952">
    <property type="entry name" value="Topoisom_1_prok"/>
    <property type="match status" value="1"/>
</dbReference>
<feature type="non-terminal residue" evidence="12">
    <location>
        <position position="1"/>
    </location>
</feature>
<keyword evidence="6" id="KW-0799">Topoisomerase</keyword>
<dbReference type="InterPro" id="IPR000380">
    <property type="entry name" value="Topo_IA"/>
</dbReference>
<dbReference type="PROSITE" id="PS52039">
    <property type="entry name" value="TOPO_IA_2"/>
    <property type="match status" value="1"/>
</dbReference>
<dbReference type="CDD" id="cd00186">
    <property type="entry name" value="TOP1Ac"/>
    <property type="match status" value="1"/>
</dbReference>
<dbReference type="InterPro" id="IPR003601">
    <property type="entry name" value="Topo_IA_2"/>
</dbReference>
<dbReference type="Pfam" id="PF13368">
    <property type="entry name" value="Toprim_C_rpt"/>
    <property type="match status" value="3"/>
</dbReference>
<dbReference type="GO" id="GO:0006265">
    <property type="term" value="P:DNA topological change"/>
    <property type="evidence" value="ECO:0007669"/>
    <property type="project" value="InterPro"/>
</dbReference>
<feature type="domain" description="Topo IA-type catalytic" evidence="11">
    <location>
        <begin position="118"/>
        <end position="596"/>
    </location>
</feature>
<dbReference type="PRINTS" id="PR00417">
    <property type="entry name" value="PRTPISMRASEI"/>
</dbReference>
<dbReference type="InterPro" id="IPR013497">
    <property type="entry name" value="Topo_IA_cen"/>
</dbReference>
<comment type="similarity">
    <text evidence="2">Belongs to the type IA topoisomerase family.</text>
</comment>
<protein>
    <recommendedName>
        <fullName evidence="3">DNA topoisomerase</fullName>
        <ecNumber evidence="3">5.6.2.1</ecNumber>
    </recommendedName>
</protein>
<dbReference type="EC" id="5.6.2.1" evidence="3"/>
<evidence type="ECO:0000259" key="11">
    <source>
        <dbReference type="PROSITE" id="PS52039"/>
    </source>
</evidence>
<proteinExistence type="inferred from homology"/>
<evidence type="ECO:0000256" key="3">
    <source>
        <dbReference type="ARBA" id="ARBA00012891"/>
    </source>
</evidence>
<dbReference type="InterPro" id="IPR003602">
    <property type="entry name" value="Topo_IA_DNA-bd_dom"/>
</dbReference>
<comment type="catalytic activity">
    <reaction evidence="1">
        <text>ATP-independent breakage of single-stranded DNA, followed by passage and rejoining.</text>
        <dbReference type="EC" id="5.6.2.1"/>
    </reaction>
</comment>
<dbReference type="SMART" id="SM00436">
    <property type="entry name" value="TOP1Bc"/>
    <property type="match status" value="1"/>
</dbReference>
<evidence type="ECO:0000256" key="8">
    <source>
        <dbReference type="ARBA" id="ARBA00023235"/>
    </source>
</evidence>
<keyword evidence="7" id="KW-0238">DNA-binding</keyword>
<evidence type="ECO:0000256" key="1">
    <source>
        <dbReference type="ARBA" id="ARBA00000213"/>
    </source>
</evidence>
<keyword evidence="8 12" id="KW-0413">Isomerase</keyword>
<organism evidence="12">
    <name type="scientific">Hyperionvirus sp</name>
    <dbReference type="NCBI Taxonomy" id="2487770"/>
    <lineage>
        <taxon>Viruses</taxon>
        <taxon>Varidnaviria</taxon>
        <taxon>Bamfordvirae</taxon>
        <taxon>Nucleocytoviricota</taxon>
        <taxon>Megaviricetes</taxon>
        <taxon>Imitervirales</taxon>
        <taxon>Mimiviridae</taxon>
        <taxon>Klosneuvirinae</taxon>
    </lineage>
</organism>
<dbReference type="GO" id="GO:0003677">
    <property type="term" value="F:DNA binding"/>
    <property type="evidence" value="ECO:0007669"/>
    <property type="project" value="UniProtKB-KW"/>
</dbReference>
<evidence type="ECO:0000256" key="5">
    <source>
        <dbReference type="ARBA" id="ARBA00022842"/>
    </source>
</evidence>
<dbReference type="InterPro" id="IPR023406">
    <property type="entry name" value="Topo_IA_AS"/>
</dbReference>
<keyword evidence="4" id="KW-0479">Metal-binding</keyword>
<evidence type="ECO:0000256" key="6">
    <source>
        <dbReference type="ARBA" id="ARBA00023029"/>
    </source>
</evidence>
<dbReference type="Pfam" id="PF01751">
    <property type="entry name" value="Toprim"/>
    <property type="match status" value="1"/>
</dbReference>
<sequence>IKTILESILGGNVSVKVMASVGHIIDLAANSMSVDIVGGNFEPRYETMGGKGEVVSKLKKAAGEADDILIATDKDREGEMIAWSLVHVLKLKKVKRISFVAVTKSELTKAVNNPGEIDYDLVNAQKARRILDRIVGYEVSPLLWKRVGNGGGGLSAGRVQSVVVRIIVDRENEIVDFFKKGADSYFKFDGMFVDLKGKVFGAQLYCAGEQVGEKNESEDEEEGLCPQKGVRAKIKLEADANALMKLLKGSKYKIGNVSEKERVQKPSAPFTTSTIQQEAARKLGMTVKRTMTAAQHLYEAGHITYMRTDSVNLSLEALENIKKYVVGKYGVGNHCETNYKSKSANTQEAHEAIRPTDVFTEVVEEDGKIGVDETRLYGLIWKRAVASQMIAAKFRVTTVQIVISKVTEYYFVTVIENVSVLGFLAVYNFEEKEANVNISLPEVGGNVDIEQIGGVQEYQRPKPRYNEASLVNKLDPKNLNIGRPSTTGAIIQKIQEREYVKMGNVCGYEKDVVSLVWKGGEIEKTVKKILIGKENGRLIPTDLGVRVNTFLIESFPEIMDYKFTAKMEQELDDVAEGNGDWVKVLDGFYKKFHPIVEKIKGEEVCAIGKGDKLLGVHPVNGQSIYSAVGKYGAIVKMCPEKGKAVIAPVREPLTLESVSLDDAVKLFEYPKNLGKHGRKQVIVKRGKFGLYVVCGDCTVNLSGVDDDPENITLERACELIKKKESAVLYQVKDGVNSYSVLRGPYGVYVKFDNGKKKTNLKISQDIDVEALTLETLKGAIKDGKKRFPKKKVEPAPAAPAKKVDAPAKKPRKKIVVKGKKPKKVAAKDRVVNLFEV</sequence>
<dbReference type="SUPFAM" id="SSF56712">
    <property type="entry name" value="Prokaryotic type I DNA topoisomerase"/>
    <property type="match status" value="1"/>
</dbReference>
<evidence type="ECO:0000256" key="2">
    <source>
        <dbReference type="ARBA" id="ARBA00009446"/>
    </source>
</evidence>
<dbReference type="InterPro" id="IPR025589">
    <property type="entry name" value="Toprim_C_rpt"/>
</dbReference>
<dbReference type="InterPro" id="IPR013825">
    <property type="entry name" value="Topo_IA_cen_sub2"/>
</dbReference>
<dbReference type="PROSITE" id="PS50880">
    <property type="entry name" value="TOPRIM"/>
    <property type="match status" value="1"/>
</dbReference>
<dbReference type="Gene3D" id="1.10.460.10">
    <property type="entry name" value="Topoisomerase I, domain 2"/>
    <property type="match status" value="2"/>
</dbReference>
<evidence type="ECO:0000256" key="7">
    <source>
        <dbReference type="ARBA" id="ARBA00023125"/>
    </source>
</evidence>
<dbReference type="InterPro" id="IPR023405">
    <property type="entry name" value="Topo_IA_core_domain"/>
</dbReference>
<feature type="compositionally biased region" description="Basic residues" evidence="9">
    <location>
        <begin position="808"/>
        <end position="819"/>
    </location>
</feature>
<dbReference type="Gene3D" id="1.10.290.10">
    <property type="entry name" value="Topoisomerase I, domain 4"/>
    <property type="match status" value="1"/>
</dbReference>
<evidence type="ECO:0000313" key="12">
    <source>
        <dbReference type="EMBL" id="AYV84814.1"/>
    </source>
</evidence>
<dbReference type="GO" id="GO:0003917">
    <property type="term" value="F:DNA topoisomerase type I (single strand cut, ATP-independent) activity"/>
    <property type="evidence" value="ECO:0007669"/>
    <property type="project" value="UniProtKB-EC"/>
</dbReference>
<name>A0A3G5ADX0_9VIRU</name>
<evidence type="ECO:0000256" key="4">
    <source>
        <dbReference type="ARBA" id="ARBA00022723"/>
    </source>
</evidence>
<dbReference type="Gene3D" id="3.40.50.140">
    <property type="match status" value="1"/>
</dbReference>
<gene>
    <name evidence="12" type="ORF">Hyperionvirus41_1</name>
</gene>
<feature type="region of interest" description="Disordered" evidence="9">
    <location>
        <begin position="787"/>
        <end position="819"/>
    </location>
</feature>
<dbReference type="InterPro" id="IPR028612">
    <property type="entry name" value="Topoisom_1_IA"/>
</dbReference>
<dbReference type="SMART" id="SM00437">
    <property type="entry name" value="TOP1Ac"/>
    <property type="match status" value="1"/>
</dbReference>
<dbReference type="InterPro" id="IPR013826">
    <property type="entry name" value="Topo_IA_cen_sub3"/>
</dbReference>
<dbReference type="NCBIfam" id="TIGR01051">
    <property type="entry name" value="topA_bact"/>
    <property type="match status" value="1"/>
</dbReference>
<dbReference type="PANTHER" id="PTHR42785:SF1">
    <property type="entry name" value="DNA TOPOISOMERASE"/>
    <property type="match status" value="1"/>
</dbReference>
<dbReference type="PROSITE" id="PS00396">
    <property type="entry name" value="TOPO_IA_1"/>
    <property type="match status" value="1"/>
</dbReference>
<reference evidence="12" key="1">
    <citation type="submission" date="2018-10" db="EMBL/GenBank/DDBJ databases">
        <title>Hidden diversity of soil giant viruses.</title>
        <authorList>
            <person name="Schulz F."/>
            <person name="Alteio L."/>
            <person name="Goudeau D."/>
            <person name="Ryan E.M."/>
            <person name="Malmstrom R.R."/>
            <person name="Blanchard J."/>
            <person name="Woyke T."/>
        </authorList>
    </citation>
    <scope>NUCLEOTIDE SEQUENCE</scope>
    <source>
        <strain evidence="12">HYV1</strain>
    </source>
</reference>
<dbReference type="Gene3D" id="2.70.20.10">
    <property type="entry name" value="Topoisomerase I, domain 3"/>
    <property type="match status" value="1"/>
</dbReference>
<dbReference type="PANTHER" id="PTHR42785">
    <property type="entry name" value="DNA TOPOISOMERASE, TYPE IA, CORE"/>
    <property type="match status" value="1"/>
</dbReference>